<accession>M1DYE2</accession>
<reference evidence="3" key="1">
    <citation type="journal article" date="2011" name="Nature">
        <title>Genome sequence and analysis of the tuber crop potato.</title>
        <authorList>
            <consortium name="The Potato Genome Sequencing Consortium"/>
        </authorList>
    </citation>
    <scope>NUCLEOTIDE SEQUENCE [LARGE SCALE GENOMIC DNA]</scope>
    <source>
        <strain evidence="3">cv. DM1-3 516 R44</strain>
    </source>
</reference>
<feature type="region of interest" description="Disordered" evidence="1">
    <location>
        <begin position="21"/>
        <end position="63"/>
    </location>
</feature>
<organism evidence="2 3">
    <name type="scientific">Solanum tuberosum</name>
    <name type="common">Potato</name>
    <dbReference type="NCBI Taxonomy" id="4113"/>
    <lineage>
        <taxon>Eukaryota</taxon>
        <taxon>Viridiplantae</taxon>
        <taxon>Streptophyta</taxon>
        <taxon>Embryophyta</taxon>
        <taxon>Tracheophyta</taxon>
        <taxon>Spermatophyta</taxon>
        <taxon>Magnoliopsida</taxon>
        <taxon>eudicotyledons</taxon>
        <taxon>Gunneridae</taxon>
        <taxon>Pentapetalae</taxon>
        <taxon>asterids</taxon>
        <taxon>lamiids</taxon>
        <taxon>Solanales</taxon>
        <taxon>Solanaceae</taxon>
        <taxon>Solanoideae</taxon>
        <taxon>Solaneae</taxon>
        <taxon>Solanum</taxon>
    </lineage>
</organism>
<dbReference type="Proteomes" id="UP000011115">
    <property type="component" value="Unassembled WGS sequence"/>
</dbReference>
<evidence type="ECO:0000313" key="2">
    <source>
        <dbReference type="EnsemblPlants" id="PGSC0003DMT400096422"/>
    </source>
</evidence>
<proteinExistence type="predicted"/>
<keyword evidence="3" id="KW-1185">Reference proteome</keyword>
<reference evidence="2" key="2">
    <citation type="submission" date="2015-06" db="UniProtKB">
        <authorList>
            <consortium name="EnsemblPlants"/>
        </authorList>
    </citation>
    <scope>IDENTIFICATION</scope>
    <source>
        <strain evidence="2">DM1-3 516 R44</strain>
    </source>
</reference>
<evidence type="ECO:0000313" key="3">
    <source>
        <dbReference type="Proteomes" id="UP000011115"/>
    </source>
</evidence>
<evidence type="ECO:0000256" key="1">
    <source>
        <dbReference type="SAM" id="MobiDB-lite"/>
    </source>
</evidence>
<protein>
    <submittedName>
        <fullName evidence="2">Polyprotein protein</fullName>
    </submittedName>
</protein>
<name>M1DYE2_SOLTU</name>
<dbReference type="HOGENOM" id="CLU_029307_11_1_1"/>
<sequence length="108" mass="11777">MFREDVDQLKSTDMFMVFGTVEIPDVPEKPPTITGNEDRMEQTTESEPETDEEMLEDTEGAADEDLTETDAAMIDAVVQASLTNTPFVAFSGACPLEVTPGTDAQVQN</sequence>
<dbReference type="Gramene" id="PGSC0003DMT400096422">
    <property type="protein sequence ID" value="PGSC0003DMT400096422"/>
    <property type="gene ID" value="PGSC0003DMG400045993"/>
</dbReference>
<feature type="compositionally biased region" description="Acidic residues" evidence="1">
    <location>
        <begin position="44"/>
        <end position="63"/>
    </location>
</feature>
<dbReference type="EnsemblPlants" id="PGSC0003DMT400096422">
    <property type="protein sequence ID" value="PGSC0003DMT400096422"/>
    <property type="gene ID" value="PGSC0003DMG400045993"/>
</dbReference>
<dbReference type="AlphaFoldDB" id="M1DYE2"/>
<dbReference type="PaxDb" id="4113-PGSC0003DMT400096422"/>
<dbReference type="InParanoid" id="M1DYE2"/>